<evidence type="ECO:0000259" key="1">
    <source>
        <dbReference type="Pfam" id="PF22939"/>
    </source>
</evidence>
<organism evidence="2 3">
    <name type="scientific">Choiromyces venosus 120613-1</name>
    <dbReference type="NCBI Taxonomy" id="1336337"/>
    <lineage>
        <taxon>Eukaryota</taxon>
        <taxon>Fungi</taxon>
        <taxon>Dikarya</taxon>
        <taxon>Ascomycota</taxon>
        <taxon>Pezizomycotina</taxon>
        <taxon>Pezizomycetes</taxon>
        <taxon>Pezizales</taxon>
        <taxon>Tuberaceae</taxon>
        <taxon>Choiromyces</taxon>
    </lineage>
</organism>
<dbReference type="Proteomes" id="UP000276215">
    <property type="component" value="Unassembled WGS sequence"/>
</dbReference>
<evidence type="ECO:0000313" key="3">
    <source>
        <dbReference type="Proteomes" id="UP000276215"/>
    </source>
</evidence>
<feature type="domain" description="GPI inositol-deacylase winged helix" evidence="1">
    <location>
        <begin position="52"/>
        <end position="127"/>
    </location>
</feature>
<dbReference type="InterPro" id="IPR054471">
    <property type="entry name" value="GPIID_WHD"/>
</dbReference>
<name>A0A3N4J081_9PEZI</name>
<dbReference type="AlphaFoldDB" id="A0A3N4J081"/>
<proteinExistence type="predicted"/>
<dbReference type="Pfam" id="PF22939">
    <property type="entry name" value="WHD_GPIID"/>
    <property type="match status" value="1"/>
</dbReference>
<dbReference type="OrthoDB" id="4772757at2759"/>
<dbReference type="STRING" id="1336337.A0A3N4J081"/>
<gene>
    <name evidence="2" type="ORF">L873DRAFT_1646694</name>
</gene>
<protein>
    <recommendedName>
        <fullName evidence="1">GPI inositol-deacylase winged helix domain-containing protein</fullName>
    </recommendedName>
</protein>
<evidence type="ECO:0000313" key="2">
    <source>
        <dbReference type="EMBL" id="RPA90657.1"/>
    </source>
</evidence>
<feature type="non-terminal residue" evidence="2">
    <location>
        <position position="135"/>
    </location>
</feature>
<dbReference type="PANTHER" id="PTHR10039:SF15">
    <property type="entry name" value="NACHT DOMAIN-CONTAINING PROTEIN"/>
    <property type="match status" value="1"/>
</dbReference>
<dbReference type="EMBL" id="ML120518">
    <property type="protein sequence ID" value="RPA90657.1"/>
    <property type="molecule type" value="Genomic_DNA"/>
</dbReference>
<sequence length="135" mass="15215">FLLAVLHIDAVLGEMTIFRRRRMLYQTKNSLSNAYAGTIARLKQQSGDKPRMGMSVLTWISLAQRPFRVNELCHALGVELGTVHANPENIPLIKTLLECCLGLVVVDRETSIVSLVHATLQEYLCSNLYIFNHPH</sequence>
<feature type="non-terminal residue" evidence="2">
    <location>
        <position position="1"/>
    </location>
</feature>
<keyword evidence="3" id="KW-1185">Reference proteome</keyword>
<reference evidence="2 3" key="1">
    <citation type="journal article" date="2018" name="Nat. Ecol. Evol.">
        <title>Pezizomycetes genomes reveal the molecular basis of ectomycorrhizal truffle lifestyle.</title>
        <authorList>
            <person name="Murat C."/>
            <person name="Payen T."/>
            <person name="Noel B."/>
            <person name="Kuo A."/>
            <person name="Morin E."/>
            <person name="Chen J."/>
            <person name="Kohler A."/>
            <person name="Krizsan K."/>
            <person name="Balestrini R."/>
            <person name="Da Silva C."/>
            <person name="Montanini B."/>
            <person name="Hainaut M."/>
            <person name="Levati E."/>
            <person name="Barry K.W."/>
            <person name="Belfiori B."/>
            <person name="Cichocki N."/>
            <person name="Clum A."/>
            <person name="Dockter R.B."/>
            <person name="Fauchery L."/>
            <person name="Guy J."/>
            <person name="Iotti M."/>
            <person name="Le Tacon F."/>
            <person name="Lindquist E.A."/>
            <person name="Lipzen A."/>
            <person name="Malagnac F."/>
            <person name="Mello A."/>
            <person name="Molinier V."/>
            <person name="Miyauchi S."/>
            <person name="Poulain J."/>
            <person name="Riccioni C."/>
            <person name="Rubini A."/>
            <person name="Sitrit Y."/>
            <person name="Splivallo R."/>
            <person name="Traeger S."/>
            <person name="Wang M."/>
            <person name="Zifcakova L."/>
            <person name="Wipf D."/>
            <person name="Zambonelli A."/>
            <person name="Paolocci F."/>
            <person name="Nowrousian M."/>
            <person name="Ottonello S."/>
            <person name="Baldrian P."/>
            <person name="Spatafora J.W."/>
            <person name="Henrissat B."/>
            <person name="Nagy L.G."/>
            <person name="Aury J.M."/>
            <person name="Wincker P."/>
            <person name="Grigoriev I.V."/>
            <person name="Bonfante P."/>
            <person name="Martin F.M."/>
        </authorList>
    </citation>
    <scope>NUCLEOTIDE SEQUENCE [LARGE SCALE GENOMIC DNA]</scope>
    <source>
        <strain evidence="2 3">120613-1</strain>
    </source>
</reference>
<accession>A0A3N4J081</accession>
<dbReference type="PANTHER" id="PTHR10039">
    <property type="entry name" value="AMELOGENIN"/>
    <property type="match status" value="1"/>
</dbReference>